<accession>A0ABS7D0W3</accession>
<feature type="transmembrane region" description="Helical" evidence="1">
    <location>
        <begin position="14"/>
        <end position="35"/>
    </location>
</feature>
<evidence type="ECO:0000313" key="3">
    <source>
        <dbReference type="Proteomes" id="UP000812277"/>
    </source>
</evidence>
<feature type="transmembrane region" description="Helical" evidence="1">
    <location>
        <begin position="136"/>
        <end position="156"/>
    </location>
</feature>
<dbReference type="NCBIfam" id="TIGR02831">
    <property type="entry name" value="spo_II_M"/>
    <property type="match status" value="1"/>
</dbReference>
<comment type="caution">
    <text evidence="2">The sequence shown here is derived from an EMBL/GenBank/DDBJ whole genome shotgun (WGS) entry which is preliminary data.</text>
</comment>
<name>A0ABS7D0W3_9BACL</name>
<keyword evidence="1" id="KW-0812">Transmembrane</keyword>
<feature type="transmembrane region" description="Helical" evidence="1">
    <location>
        <begin position="177"/>
        <end position="200"/>
    </location>
</feature>
<dbReference type="Proteomes" id="UP000812277">
    <property type="component" value="Unassembled WGS sequence"/>
</dbReference>
<reference evidence="2 3" key="1">
    <citation type="submission" date="2021-07" db="EMBL/GenBank/DDBJ databases">
        <title>Paenibacillus radiodurans sp. nov., isolated from the southeastern edge of Tengger Desert.</title>
        <authorList>
            <person name="Zhang G."/>
        </authorList>
    </citation>
    <scope>NUCLEOTIDE SEQUENCE [LARGE SCALE GENOMIC DNA]</scope>
    <source>
        <strain evidence="2 3">DT7-4</strain>
    </source>
</reference>
<proteinExistence type="predicted"/>
<keyword evidence="1" id="KW-1133">Transmembrane helix</keyword>
<keyword evidence="1" id="KW-0472">Membrane</keyword>
<dbReference type="PIRSF" id="PIRSF038973">
    <property type="entry name" value="SpoIIM"/>
    <property type="match status" value="1"/>
</dbReference>
<evidence type="ECO:0000256" key="1">
    <source>
        <dbReference type="SAM" id="Phobius"/>
    </source>
</evidence>
<evidence type="ECO:0000313" key="2">
    <source>
        <dbReference type="EMBL" id="MBW7473523.1"/>
    </source>
</evidence>
<keyword evidence="3" id="KW-1185">Reference proteome</keyword>
<dbReference type="EMBL" id="JAHZIJ010000001">
    <property type="protein sequence ID" value="MBW7473523.1"/>
    <property type="molecule type" value="Genomic_DNA"/>
</dbReference>
<dbReference type="InterPro" id="IPR002798">
    <property type="entry name" value="SpoIIM-like"/>
</dbReference>
<dbReference type="InterPro" id="IPR014196">
    <property type="entry name" value="SpoIIM"/>
</dbReference>
<dbReference type="RefSeq" id="WP_219870744.1">
    <property type="nucleotide sequence ID" value="NZ_JAHZIJ010000001.1"/>
</dbReference>
<sequence length="214" mass="23164">MRASPKGLLMKDQFTIYVFVAVIFIVGIVFGALLVNALTLDQQQDLAGYVQKFAERAEKGLLPDGALSFWDRVFFHGKWLLLVWVLGLTVVGMPLVLALDFLKGVLVGFTVGTLVSQYSWKGLLFSLVSVAPPNLLVVPALLIASVSALSFSLYIVRNRLMGRYGTLSEPFLAHTGTFGLMLIMIAAAASIETFVSPAMLKWAVPLLSEVAGGL</sequence>
<feature type="transmembrane region" description="Helical" evidence="1">
    <location>
        <begin position="79"/>
        <end position="99"/>
    </location>
</feature>
<dbReference type="Pfam" id="PF01944">
    <property type="entry name" value="SpoIIM"/>
    <property type="match status" value="1"/>
</dbReference>
<gene>
    <name evidence="2" type="primary">spoIIM</name>
    <name evidence="2" type="ORF">K0T92_02040</name>
</gene>
<protein>
    <submittedName>
        <fullName evidence="2">Stage II sporulation protein M</fullName>
    </submittedName>
</protein>
<organism evidence="2 3">
    <name type="scientific">Paenibacillus oenotherae</name>
    <dbReference type="NCBI Taxonomy" id="1435645"/>
    <lineage>
        <taxon>Bacteria</taxon>
        <taxon>Bacillati</taxon>
        <taxon>Bacillota</taxon>
        <taxon>Bacilli</taxon>
        <taxon>Bacillales</taxon>
        <taxon>Paenibacillaceae</taxon>
        <taxon>Paenibacillus</taxon>
    </lineage>
</organism>